<gene>
    <name evidence="1" type="ORF">JQN83_21715</name>
</gene>
<dbReference type="CDD" id="cd04434">
    <property type="entry name" value="LanC_like"/>
    <property type="match status" value="1"/>
</dbReference>
<accession>A0ABS3VCU2</accession>
<dbReference type="Gene3D" id="1.50.10.10">
    <property type="match status" value="1"/>
</dbReference>
<evidence type="ECO:0000313" key="2">
    <source>
        <dbReference type="Proteomes" id="UP000671399"/>
    </source>
</evidence>
<dbReference type="InterPro" id="IPR007822">
    <property type="entry name" value="LANC-like"/>
</dbReference>
<evidence type="ECO:0000313" key="1">
    <source>
        <dbReference type="EMBL" id="MBO4163410.1"/>
    </source>
</evidence>
<comment type="caution">
    <text evidence="1">The sequence shown here is derived from an EMBL/GenBank/DDBJ whole genome shotgun (WGS) entry which is preliminary data.</text>
</comment>
<dbReference type="SUPFAM" id="SSF158745">
    <property type="entry name" value="LanC-like"/>
    <property type="match status" value="1"/>
</dbReference>
<evidence type="ECO:0008006" key="3">
    <source>
        <dbReference type="Google" id="ProtNLM"/>
    </source>
</evidence>
<dbReference type="InterPro" id="IPR012341">
    <property type="entry name" value="6hp_glycosidase-like_sf"/>
</dbReference>
<dbReference type="PRINTS" id="PR01950">
    <property type="entry name" value="LANCSUPER"/>
</dbReference>
<dbReference type="SMART" id="SM01260">
    <property type="entry name" value="LANC_like"/>
    <property type="match status" value="1"/>
</dbReference>
<keyword evidence="2" id="KW-1185">Reference proteome</keyword>
<organism evidence="1 2">
    <name type="scientific">Micromonospora antibiotica</name>
    <dbReference type="NCBI Taxonomy" id="2807623"/>
    <lineage>
        <taxon>Bacteria</taxon>
        <taxon>Bacillati</taxon>
        <taxon>Actinomycetota</taxon>
        <taxon>Actinomycetes</taxon>
        <taxon>Micromonosporales</taxon>
        <taxon>Micromonosporaceae</taxon>
        <taxon>Micromonospora</taxon>
    </lineage>
</organism>
<dbReference type="EMBL" id="JAGFWR010000014">
    <property type="protein sequence ID" value="MBO4163410.1"/>
    <property type="molecule type" value="Genomic_DNA"/>
</dbReference>
<sequence length="425" mass="44598">MTADVVRQAFRWIESVAVPAEGGLGWQEAGERFDDLYAGTAGVLLGCAEATATGRHPADGPVVTTTDGGVVTAAGSALGRVAAGARGRLVHLARHEPDAATMPDDGLFGGWAGVAVALRAWGRVSGDRVALDTAASVTVRMAERLLRRPVDPGRCSDVISGDAGILLALLDALDEDADPVVAQAANVLADGLVGLAEDRPDGLHWRMRAGDERLMPGFSHGTAGVAYVLATAGDSLRRDDLRDIAVRAADGLLALGRRPGGWALPLLVPSRPDRPAVTFGWCHGPTGTVRLFALLDAVDPQPRWRLAVEECLGALRDSRLPQRLYPGYWDNLARCCGTAGVGQMLVDRFQDAGDPALLTWADTLAEDVLARTVSTPAGVTWSNTEHTRTPPQLPPEPGFMQGAAGIAGWLARLAAPATAPVLPWI</sequence>
<protein>
    <recommendedName>
        <fullName evidence="3">Lanthionine synthetase C-like protein</fullName>
    </recommendedName>
</protein>
<dbReference type="Proteomes" id="UP000671399">
    <property type="component" value="Unassembled WGS sequence"/>
</dbReference>
<name>A0ABS3VCU2_9ACTN</name>
<reference evidence="1 2" key="1">
    <citation type="submission" date="2021-03" db="EMBL/GenBank/DDBJ databases">
        <authorList>
            <person name="Lee D.-H."/>
        </authorList>
    </citation>
    <scope>NUCLEOTIDE SEQUENCE [LARGE SCALE GENOMIC DNA]</scope>
    <source>
        <strain evidence="1 2">MMS20-R2-23</strain>
    </source>
</reference>
<dbReference type="Pfam" id="PF05147">
    <property type="entry name" value="LANC_like"/>
    <property type="match status" value="1"/>
</dbReference>
<proteinExistence type="predicted"/>
<dbReference type="RefSeq" id="WP_208568978.1">
    <property type="nucleotide sequence ID" value="NZ_JAGFWR010000014.1"/>
</dbReference>